<dbReference type="RefSeq" id="WP_167166882.1">
    <property type="nucleotide sequence ID" value="NZ_BAAAOO010000010.1"/>
</dbReference>
<dbReference type="Proteomes" id="UP000749311">
    <property type="component" value="Unassembled WGS sequence"/>
</dbReference>
<proteinExistence type="predicted"/>
<reference evidence="1 2" key="1">
    <citation type="submission" date="2020-02" db="EMBL/GenBank/DDBJ databases">
        <title>Sequencing the genomes of 1000 actinobacteria strains.</title>
        <authorList>
            <person name="Klenk H.-P."/>
        </authorList>
    </citation>
    <scope>NUCLEOTIDE SEQUENCE [LARGE SCALE GENOMIC DNA]</scope>
    <source>
        <strain evidence="1 2">DSM 19609</strain>
    </source>
</reference>
<gene>
    <name evidence="1" type="ORF">FB473_001947</name>
</gene>
<evidence type="ECO:0000313" key="2">
    <source>
        <dbReference type="Proteomes" id="UP000749311"/>
    </source>
</evidence>
<name>A0ABX0SG03_9ACTN</name>
<evidence type="ECO:0000313" key="1">
    <source>
        <dbReference type="EMBL" id="NIH57302.1"/>
    </source>
</evidence>
<protein>
    <submittedName>
        <fullName evidence="1">Uncharacterized protein</fullName>
    </submittedName>
</protein>
<accession>A0ABX0SG03</accession>
<sequence length="65" mass="7033">MTATRAPRPAILAIEPGDLWAAAAIVRVAGHSRGVGHLVRLAERLQEAGDRVWEQGGYGRVEEED</sequence>
<comment type="caution">
    <text evidence="1">The sequence shown here is derived from an EMBL/GenBank/DDBJ whole genome shotgun (WGS) entry which is preliminary data.</text>
</comment>
<dbReference type="EMBL" id="JAAMOZ010000001">
    <property type="protein sequence ID" value="NIH57302.1"/>
    <property type="molecule type" value="Genomic_DNA"/>
</dbReference>
<organism evidence="1 2">
    <name type="scientific">Brooklawnia cerclae</name>
    <dbReference type="NCBI Taxonomy" id="349934"/>
    <lineage>
        <taxon>Bacteria</taxon>
        <taxon>Bacillati</taxon>
        <taxon>Actinomycetota</taxon>
        <taxon>Actinomycetes</taxon>
        <taxon>Propionibacteriales</taxon>
        <taxon>Propionibacteriaceae</taxon>
        <taxon>Brooklawnia</taxon>
    </lineage>
</organism>
<keyword evidence="2" id="KW-1185">Reference proteome</keyword>